<name>A0A8K1CQE6_PYTOL</name>
<gene>
    <name evidence="2" type="ORF">Poli38472_007569</name>
</gene>
<evidence type="ECO:0000256" key="1">
    <source>
        <dbReference type="SAM" id="MobiDB-lite"/>
    </source>
</evidence>
<evidence type="ECO:0000313" key="2">
    <source>
        <dbReference type="EMBL" id="TMW67897.1"/>
    </source>
</evidence>
<feature type="compositionally biased region" description="Polar residues" evidence="1">
    <location>
        <begin position="27"/>
        <end position="47"/>
    </location>
</feature>
<accession>A0A8K1CQE6</accession>
<evidence type="ECO:0000313" key="3">
    <source>
        <dbReference type="Proteomes" id="UP000794436"/>
    </source>
</evidence>
<organism evidence="2 3">
    <name type="scientific">Pythium oligandrum</name>
    <name type="common">Mycoparasitic fungus</name>
    <dbReference type="NCBI Taxonomy" id="41045"/>
    <lineage>
        <taxon>Eukaryota</taxon>
        <taxon>Sar</taxon>
        <taxon>Stramenopiles</taxon>
        <taxon>Oomycota</taxon>
        <taxon>Peronosporomycetes</taxon>
        <taxon>Pythiales</taxon>
        <taxon>Pythiaceae</taxon>
        <taxon>Pythium</taxon>
    </lineage>
</organism>
<dbReference type="Proteomes" id="UP000794436">
    <property type="component" value="Unassembled WGS sequence"/>
</dbReference>
<protein>
    <submittedName>
        <fullName evidence="2">Uncharacterized protein</fullName>
    </submittedName>
</protein>
<feature type="region of interest" description="Disordered" evidence="1">
    <location>
        <begin position="22"/>
        <end position="70"/>
    </location>
</feature>
<dbReference type="OrthoDB" id="124765at2759"/>
<proteinExistence type="predicted"/>
<reference evidence="2" key="1">
    <citation type="submission" date="2019-03" db="EMBL/GenBank/DDBJ databases">
        <title>Long read genome sequence of the mycoparasitic Pythium oligandrum ATCC 38472 isolated from sugarbeet rhizosphere.</title>
        <authorList>
            <person name="Gaulin E."/>
        </authorList>
    </citation>
    <scope>NUCLEOTIDE SEQUENCE</scope>
    <source>
        <strain evidence="2">ATCC 38472_TT</strain>
    </source>
</reference>
<keyword evidence="3" id="KW-1185">Reference proteome</keyword>
<comment type="caution">
    <text evidence="2">The sequence shown here is derived from an EMBL/GenBank/DDBJ whole genome shotgun (WGS) entry which is preliminary data.</text>
</comment>
<dbReference type="EMBL" id="SPLM01000003">
    <property type="protein sequence ID" value="TMW67897.1"/>
    <property type="molecule type" value="Genomic_DNA"/>
</dbReference>
<dbReference type="AlphaFoldDB" id="A0A8K1CQE6"/>
<sequence>MSSTDSDSDTLAAVLAYLESYSDSEETASPLSSEDANWTTSRSSSSDEGAARTKRPTRRVTKTDVVHNRGRSRQKIELAALRQEEATLRDRLGKLLQVRHGPLTQRHGREAQRSDTLRHGVLTAWRDVTKRQFQRRRDGEKENSRLRARVTERRHVIKTLKRIIEQEIHKSRHPLVSSRLYSPAWKAVCADGDPREMMRVFAELVTDLKQTHLTTDAYVMKTASNPLTDGRFVNARATQLSPTQLHMEIVDIRLLPFPFDKFGDVYVTKSNSRQCSAFNYYVEPSQVEGRDTLFCGKAFDDDHNISRTASVRLRAHTATQKFEDADQIVFANVLRSGSVQVDREDIPGMHTSERFWNVFRPPTPNDRDTCLMLSFTHVVLTVESGLHSAPRVVPILFNYFQQRVHDVVDHVVALAEDWLLDPLHS</sequence>